<name>A0A7D4TL13_9SPHI</name>
<gene>
    <name evidence="1" type="ORF">HQ865_04870</name>
</gene>
<evidence type="ECO:0000313" key="1">
    <source>
        <dbReference type="EMBL" id="QKJ29113.1"/>
    </source>
</evidence>
<evidence type="ECO:0000313" key="2">
    <source>
        <dbReference type="Proteomes" id="UP000505355"/>
    </source>
</evidence>
<proteinExistence type="predicted"/>
<dbReference type="KEGG" id="mmab:HQ865_04870"/>
<organism evidence="1 2">
    <name type="scientific">Mucilaginibacter mali</name>
    <dbReference type="NCBI Taxonomy" id="2740462"/>
    <lineage>
        <taxon>Bacteria</taxon>
        <taxon>Pseudomonadati</taxon>
        <taxon>Bacteroidota</taxon>
        <taxon>Sphingobacteriia</taxon>
        <taxon>Sphingobacteriales</taxon>
        <taxon>Sphingobacteriaceae</taxon>
        <taxon>Mucilaginibacter</taxon>
    </lineage>
</organism>
<dbReference type="EMBL" id="CP054139">
    <property type="protein sequence ID" value="QKJ29113.1"/>
    <property type="molecule type" value="Genomic_DNA"/>
</dbReference>
<dbReference type="Proteomes" id="UP000505355">
    <property type="component" value="Chromosome"/>
</dbReference>
<dbReference type="RefSeq" id="WP_173413808.1">
    <property type="nucleotide sequence ID" value="NZ_CP054139.1"/>
</dbReference>
<reference evidence="1 2" key="1">
    <citation type="submission" date="2020-05" db="EMBL/GenBank/DDBJ databases">
        <title>Mucilaginibacter mali sp. nov.</title>
        <authorList>
            <person name="Kim H.S."/>
            <person name="Lee K.C."/>
            <person name="Suh M.K."/>
            <person name="Kim J.-S."/>
            <person name="Han K.-I."/>
            <person name="Eom M.K."/>
            <person name="Shin Y.K."/>
            <person name="Lee J.-S."/>
        </authorList>
    </citation>
    <scope>NUCLEOTIDE SEQUENCE [LARGE SCALE GENOMIC DNA]</scope>
    <source>
        <strain evidence="1 2">G2-14</strain>
    </source>
</reference>
<dbReference type="AlphaFoldDB" id="A0A7D4TL13"/>
<accession>A0A7D4TL13</accession>
<sequence>MKKVIFGVFTLCLYLCINSCKSNIRDTPSPISATSKEVNSEETNRKIQTILGMVSEQEQRLAVRTLTPAEKSALWKQHLNDFIQNGGFSIAQKNLLTELQTWIKPEFFTTEKHVKTAFESEWTMRAMAMFTYDEVVQTTVSLLPPNFNKKTSLQINTEFEGKKDCTCSDESDWCAIGKKCSKAIDCFSSQLGCGFFGAYDCVGLCALSSPE</sequence>
<dbReference type="NCBIfam" id="NF033852">
    <property type="entry name" value="fulvocin_rel"/>
    <property type="match status" value="1"/>
</dbReference>
<protein>
    <submittedName>
        <fullName evidence="1">Bacteriocin fulvocin C-related protein</fullName>
    </submittedName>
</protein>
<keyword evidence="2" id="KW-1185">Reference proteome</keyword>